<keyword evidence="2" id="KW-1003">Cell membrane</keyword>
<organism evidence="8 9">
    <name type="scientific">Variovorax robiniae</name>
    <dbReference type="NCBI Taxonomy" id="1836199"/>
    <lineage>
        <taxon>Bacteria</taxon>
        <taxon>Pseudomonadati</taxon>
        <taxon>Pseudomonadota</taxon>
        <taxon>Betaproteobacteria</taxon>
        <taxon>Burkholderiales</taxon>
        <taxon>Comamonadaceae</taxon>
        <taxon>Variovorax</taxon>
    </lineage>
</organism>
<evidence type="ECO:0000259" key="7">
    <source>
        <dbReference type="Pfam" id="PF00892"/>
    </source>
</evidence>
<evidence type="ECO:0000256" key="1">
    <source>
        <dbReference type="ARBA" id="ARBA00004651"/>
    </source>
</evidence>
<evidence type="ECO:0000256" key="4">
    <source>
        <dbReference type="ARBA" id="ARBA00022989"/>
    </source>
</evidence>
<feature type="transmembrane region" description="Helical" evidence="6">
    <location>
        <begin position="243"/>
        <end position="264"/>
    </location>
</feature>
<keyword evidence="5 6" id="KW-0472">Membrane</keyword>
<keyword evidence="4 6" id="KW-1133">Transmembrane helix</keyword>
<dbReference type="InterPro" id="IPR000620">
    <property type="entry name" value="EamA_dom"/>
</dbReference>
<dbReference type="PANTHER" id="PTHR32322:SF18">
    <property type="entry name" value="S-ADENOSYLMETHIONINE_S-ADENOSYLHOMOCYSTEINE TRANSPORTER"/>
    <property type="match status" value="1"/>
</dbReference>
<comment type="subcellular location">
    <subcellularLocation>
        <location evidence="1">Cell membrane</location>
        <topology evidence="1">Multi-pass membrane protein</topology>
    </subcellularLocation>
</comment>
<feature type="transmembrane region" description="Helical" evidence="6">
    <location>
        <begin position="125"/>
        <end position="141"/>
    </location>
</feature>
<proteinExistence type="predicted"/>
<dbReference type="SUPFAM" id="SSF103481">
    <property type="entry name" value="Multidrug resistance efflux transporter EmrE"/>
    <property type="match status" value="2"/>
</dbReference>
<dbReference type="RefSeq" id="WP_340333738.1">
    <property type="nucleotide sequence ID" value="NZ_JBBKZS010000001.1"/>
</dbReference>
<sequence>MQTLSLRQFALLVPLTLAWGLNWPVMKLGVADYPPLAFRALSLWLGLPVLGLALVAMKTPFKVPRKQWPELLWLAATNMFVWHACIILAVKALSSGRAAILGYTMPVFSAVIGAVLFSAVLTRRGWVGVGACALGVALLLWHEFTHLAGRPGYVALALIAAATWALGTQLLRHTRIPLPTLTLSFWMTALTAVVMTVLTLLFERSQWRPPGNAAWAAIAYNAVLIFGFAHAAWFYLARGLPPVASTLSVMLIPVLGVFSGALWLGETVYWQDWTAVALMMVAIASVLWPVRASAPQAASAPVRP</sequence>
<dbReference type="Proteomes" id="UP001367030">
    <property type="component" value="Unassembled WGS sequence"/>
</dbReference>
<name>A0ABU8X3R5_9BURK</name>
<evidence type="ECO:0000256" key="6">
    <source>
        <dbReference type="SAM" id="Phobius"/>
    </source>
</evidence>
<dbReference type="EMBL" id="JBBKZS010000001">
    <property type="protein sequence ID" value="MEJ8853658.1"/>
    <property type="molecule type" value="Genomic_DNA"/>
</dbReference>
<evidence type="ECO:0000256" key="5">
    <source>
        <dbReference type="ARBA" id="ARBA00023136"/>
    </source>
</evidence>
<reference evidence="8 9" key="1">
    <citation type="submission" date="2024-03" db="EMBL/GenBank/DDBJ databases">
        <title>Novel species of the genus Variovorax.</title>
        <authorList>
            <person name="Liu Q."/>
            <person name="Xin Y.-H."/>
        </authorList>
    </citation>
    <scope>NUCLEOTIDE SEQUENCE [LARGE SCALE GENOMIC DNA]</scope>
    <source>
        <strain evidence="8 9">KACC 18901</strain>
    </source>
</reference>
<feature type="domain" description="EamA" evidence="7">
    <location>
        <begin position="15"/>
        <end position="140"/>
    </location>
</feature>
<comment type="caution">
    <text evidence="8">The sequence shown here is derived from an EMBL/GenBank/DDBJ whole genome shotgun (WGS) entry which is preliminary data.</text>
</comment>
<feature type="transmembrane region" description="Helical" evidence="6">
    <location>
        <begin position="36"/>
        <end position="59"/>
    </location>
</feature>
<dbReference type="PANTHER" id="PTHR32322">
    <property type="entry name" value="INNER MEMBRANE TRANSPORTER"/>
    <property type="match status" value="1"/>
</dbReference>
<gene>
    <name evidence="8" type="ORF">WKW79_03715</name>
</gene>
<evidence type="ECO:0000256" key="3">
    <source>
        <dbReference type="ARBA" id="ARBA00022692"/>
    </source>
</evidence>
<keyword evidence="3 6" id="KW-0812">Transmembrane</keyword>
<feature type="transmembrane region" description="Helical" evidence="6">
    <location>
        <begin position="100"/>
        <end position="118"/>
    </location>
</feature>
<feature type="transmembrane region" description="Helical" evidence="6">
    <location>
        <begin position="183"/>
        <end position="202"/>
    </location>
</feature>
<evidence type="ECO:0000313" key="8">
    <source>
        <dbReference type="EMBL" id="MEJ8853658.1"/>
    </source>
</evidence>
<accession>A0ABU8X3R5</accession>
<dbReference type="InterPro" id="IPR050638">
    <property type="entry name" value="AA-Vitamin_Transporters"/>
</dbReference>
<keyword evidence="9" id="KW-1185">Reference proteome</keyword>
<dbReference type="InterPro" id="IPR037185">
    <property type="entry name" value="EmrE-like"/>
</dbReference>
<feature type="transmembrane region" description="Helical" evidence="6">
    <location>
        <begin position="153"/>
        <end position="171"/>
    </location>
</feature>
<dbReference type="Pfam" id="PF00892">
    <property type="entry name" value="EamA"/>
    <property type="match status" value="2"/>
</dbReference>
<feature type="transmembrane region" description="Helical" evidence="6">
    <location>
        <begin position="214"/>
        <end position="236"/>
    </location>
</feature>
<feature type="transmembrane region" description="Helical" evidence="6">
    <location>
        <begin position="71"/>
        <end position="94"/>
    </location>
</feature>
<evidence type="ECO:0000313" key="9">
    <source>
        <dbReference type="Proteomes" id="UP001367030"/>
    </source>
</evidence>
<feature type="domain" description="EamA" evidence="7">
    <location>
        <begin position="154"/>
        <end position="287"/>
    </location>
</feature>
<protein>
    <submittedName>
        <fullName evidence="8">DMT family transporter</fullName>
    </submittedName>
</protein>
<evidence type="ECO:0000256" key="2">
    <source>
        <dbReference type="ARBA" id="ARBA00022475"/>
    </source>
</evidence>
<feature type="transmembrane region" description="Helical" evidence="6">
    <location>
        <begin position="270"/>
        <end position="290"/>
    </location>
</feature>